<dbReference type="Gene3D" id="3.30.70.1070">
    <property type="entry name" value="Sporulation related repeat"/>
    <property type="match status" value="1"/>
</dbReference>
<evidence type="ECO:0000256" key="1">
    <source>
        <dbReference type="ARBA" id="ARBA00022801"/>
    </source>
</evidence>
<evidence type="ECO:0000313" key="3">
    <source>
        <dbReference type="EMBL" id="TYS50231.1"/>
    </source>
</evidence>
<dbReference type="PROSITE" id="PS51724">
    <property type="entry name" value="SPOR"/>
    <property type="match status" value="1"/>
</dbReference>
<dbReference type="AlphaFoldDB" id="A0A5D4RIQ1"/>
<dbReference type="PANTHER" id="PTHR30404">
    <property type="entry name" value="N-ACETYLMURAMOYL-L-ALANINE AMIDASE"/>
    <property type="match status" value="1"/>
</dbReference>
<dbReference type="SMART" id="SM00646">
    <property type="entry name" value="Ami_3"/>
    <property type="match status" value="1"/>
</dbReference>
<dbReference type="InterPro" id="IPR002508">
    <property type="entry name" value="MurNAc-LAA_cat"/>
</dbReference>
<dbReference type="GO" id="GO:0042834">
    <property type="term" value="F:peptidoglycan binding"/>
    <property type="evidence" value="ECO:0007669"/>
    <property type="project" value="InterPro"/>
</dbReference>
<accession>A0A5D4RIQ1</accession>
<protein>
    <submittedName>
        <fullName evidence="3">N-acetylmuramoyl-L-alanine amidase</fullName>
    </submittedName>
</protein>
<evidence type="ECO:0000259" key="2">
    <source>
        <dbReference type="PROSITE" id="PS51724"/>
    </source>
</evidence>
<dbReference type="GO" id="GO:0009253">
    <property type="term" value="P:peptidoglycan catabolic process"/>
    <property type="evidence" value="ECO:0007669"/>
    <property type="project" value="InterPro"/>
</dbReference>
<dbReference type="Gene3D" id="3.40.630.40">
    <property type="entry name" value="Zn-dependent exopeptidases"/>
    <property type="match status" value="1"/>
</dbReference>
<proteinExistence type="predicted"/>
<dbReference type="Proteomes" id="UP000322139">
    <property type="component" value="Unassembled WGS sequence"/>
</dbReference>
<dbReference type="SUPFAM" id="SSF53187">
    <property type="entry name" value="Zn-dependent exopeptidases"/>
    <property type="match status" value="1"/>
</dbReference>
<dbReference type="InterPro" id="IPR036680">
    <property type="entry name" value="SPOR-like_sf"/>
</dbReference>
<gene>
    <name evidence="3" type="ORF">FZD51_06690</name>
</gene>
<dbReference type="CDD" id="cd02696">
    <property type="entry name" value="MurNAc-LAA"/>
    <property type="match status" value="1"/>
</dbReference>
<evidence type="ECO:0000313" key="4">
    <source>
        <dbReference type="Proteomes" id="UP000322139"/>
    </source>
</evidence>
<dbReference type="EMBL" id="VTER01000003">
    <property type="protein sequence ID" value="TYS50231.1"/>
    <property type="molecule type" value="Genomic_DNA"/>
</dbReference>
<dbReference type="InterPro" id="IPR007730">
    <property type="entry name" value="SPOR-like_dom"/>
</dbReference>
<keyword evidence="1" id="KW-0378">Hydrolase</keyword>
<sequence length="217" mass="23927">MKILLDAGHGYETPGKRSPDGFREYEFNRQAAHYCRKILELAGFTVMDSHSDEWDIPLSERTGMANRWKADCYVSIHANAYGAGWNSANGIETYVHTSRPAEALKLAQSVQAQLVKETGLADRGVKAADFHVLRKTTMTAILIECGFMTNKTECGLLQSKEYQQLCGETIGMALLSFYKPAGGLYKVQAGAFSQLKNAQSLAGKLRENGVPAYITYS</sequence>
<dbReference type="PANTHER" id="PTHR30404:SF0">
    <property type="entry name" value="N-ACETYLMURAMOYL-L-ALANINE AMIDASE AMIC"/>
    <property type="match status" value="1"/>
</dbReference>
<reference evidence="3 4" key="1">
    <citation type="submission" date="2019-08" db="EMBL/GenBank/DDBJ databases">
        <title>Bacillus genomes from the desert of Cuatro Cienegas, Coahuila.</title>
        <authorList>
            <person name="Olmedo-Alvarez G."/>
        </authorList>
    </citation>
    <scope>NUCLEOTIDE SEQUENCE [LARGE SCALE GENOMIC DNA]</scope>
    <source>
        <strain evidence="3 4">CH446_14T</strain>
    </source>
</reference>
<organism evidence="3 4">
    <name type="scientific">Bacillus infantis</name>
    <dbReference type="NCBI Taxonomy" id="324767"/>
    <lineage>
        <taxon>Bacteria</taxon>
        <taxon>Bacillati</taxon>
        <taxon>Bacillota</taxon>
        <taxon>Bacilli</taxon>
        <taxon>Bacillales</taxon>
        <taxon>Bacillaceae</taxon>
        <taxon>Bacillus</taxon>
    </lineage>
</organism>
<dbReference type="Pfam" id="PF01520">
    <property type="entry name" value="Amidase_3"/>
    <property type="match status" value="1"/>
</dbReference>
<dbReference type="GO" id="GO:0030288">
    <property type="term" value="C:outer membrane-bounded periplasmic space"/>
    <property type="evidence" value="ECO:0007669"/>
    <property type="project" value="TreeGrafter"/>
</dbReference>
<dbReference type="GO" id="GO:0008745">
    <property type="term" value="F:N-acetylmuramoyl-L-alanine amidase activity"/>
    <property type="evidence" value="ECO:0007669"/>
    <property type="project" value="InterPro"/>
</dbReference>
<dbReference type="InterPro" id="IPR050695">
    <property type="entry name" value="N-acetylmuramoyl_amidase_3"/>
</dbReference>
<name>A0A5D4RIQ1_9BACI</name>
<dbReference type="Pfam" id="PF05036">
    <property type="entry name" value="SPOR"/>
    <property type="match status" value="1"/>
</dbReference>
<comment type="caution">
    <text evidence="3">The sequence shown here is derived from an EMBL/GenBank/DDBJ whole genome shotgun (WGS) entry which is preliminary data.</text>
</comment>
<dbReference type="RefSeq" id="WP_148974041.1">
    <property type="nucleotide sequence ID" value="NZ_VTER01000003.1"/>
</dbReference>
<feature type="domain" description="SPOR" evidence="2">
    <location>
        <begin position="179"/>
        <end position="217"/>
    </location>
</feature>
<dbReference type="SUPFAM" id="SSF110997">
    <property type="entry name" value="Sporulation related repeat"/>
    <property type="match status" value="1"/>
</dbReference>